<dbReference type="Pfam" id="PF05552">
    <property type="entry name" value="MS_channel_1st_1"/>
    <property type="match status" value="2"/>
</dbReference>
<dbReference type="GO" id="GO:0008381">
    <property type="term" value="F:mechanosensitive monoatomic ion channel activity"/>
    <property type="evidence" value="ECO:0007669"/>
    <property type="project" value="InterPro"/>
</dbReference>
<dbReference type="Gene3D" id="1.10.287.1260">
    <property type="match status" value="2"/>
</dbReference>
<dbReference type="PANTHER" id="PTHR30221:SF1">
    <property type="entry name" value="SMALL-CONDUCTANCE MECHANOSENSITIVE CHANNEL"/>
    <property type="match status" value="1"/>
</dbReference>
<accession>A0A1G2F0Z8</accession>
<keyword evidence="1" id="KW-0472">Membrane</keyword>
<dbReference type="STRING" id="1801726.A3H02_02260"/>
<evidence type="ECO:0000313" key="3">
    <source>
        <dbReference type="Proteomes" id="UP000176787"/>
    </source>
</evidence>
<feature type="transmembrane region" description="Helical" evidence="1">
    <location>
        <begin position="186"/>
        <end position="208"/>
    </location>
</feature>
<dbReference type="PANTHER" id="PTHR30221">
    <property type="entry name" value="SMALL-CONDUCTANCE MECHANOSENSITIVE CHANNEL"/>
    <property type="match status" value="1"/>
</dbReference>
<feature type="transmembrane region" description="Helical" evidence="1">
    <location>
        <begin position="80"/>
        <end position="100"/>
    </location>
</feature>
<evidence type="ECO:0000256" key="1">
    <source>
        <dbReference type="SAM" id="Phobius"/>
    </source>
</evidence>
<dbReference type="EMBL" id="MHMS01000024">
    <property type="protein sequence ID" value="OGZ31673.1"/>
    <property type="molecule type" value="Genomic_DNA"/>
</dbReference>
<evidence type="ECO:0008006" key="4">
    <source>
        <dbReference type="Google" id="ProtNLM"/>
    </source>
</evidence>
<gene>
    <name evidence="2" type="ORF">A3H02_02260</name>
</gene>
<proteinExistence type="predicted"/>
<name>A0A1G2F0Z8_9BACT</name>
<dbReference type="Proteomes" id="UP000176787">
    <property type="component" value="Unassembled WGS sequence"/>
</dbReference>
<dbReference type="AlphaFoldDB" id="A0A1G2F0Z8"/>
<feature type="transmembrane region" description="Helical" evidence="1">
    <location>
        <begin position="162"/>
        <end position="180"/>
    </location>
</feature>
<evidence type="ECO:0000313" key="2">
    <source>
        <dbReference type="EMBL" id="OGZ31673.1"/>
    </source>
</evidence>
<protein>
    <recommendedName>
        <fullName evidence="4">Small-conductance mechanosensitive ion channel</fullName>
    </recommendedName>
</protein>
<dbReference type="InterPro" id="IPR045275">
    <property type="entry name" value="MscS_archaea/bacteria_type"/>
</dbReference>
<organism evidence="2 3">
    <name type="scientific">Candidatus Niyogibacteria bacterium RIFCSPLOWO2_12_FULL_41_13</name>
    <dbReference type="NCBI Taxonomy" id="1801726"/>
    <lineage>
        <taxon>Bacteria</taxon>
        <taxon>Candidatus Niyogiibacteriota</taxon>
    </lineage>
</organism>
<keyword evidence="1" id="KW-1133">Transmembrane helix</keyword>
<dbReference type="InterPro" id="IPR008910">
    <property type="entry name" value="MSC_TM_helix"/>
</dbReference>
<feature type="transmembrane region" description="Helical" evidence="1">
    <location>
        <begin position="20"/>
        <end position="45"/>
    </location>
</feature>
<keyword evidence="1" id="KW-0812">Transmembrane</keyword>
<reference evidence="2 3" key="1">
    <citation type="journal article" date="2016" name="Nat. Commun.">
        <title>Thousands of microbial genomes shed light on interconnected biogeochemical processes in an aquifer system.</title>
        <authorList>
            <person name="Anantharaman K."/>
            <person name="Brown C.T."/>
            <person name="Hug L.A."/>
            <person name="Sharon I."/>
            <person name="Castelle C.J."/>
            <person name="Probst A.J."/>
            <person name="Thomas B.C."/>
            <person name="Singh A."/>
            <person name="Wilkins M.J."/>
            <person name="Karaoz U."/>
            <person name="Brodie E.L."/>
            <person name="Williams K.H."/>
            <person name="Hubbard S.S."/>
            <person name="Banfield J.F."/>
        </authorList>
    </citation>
    <scope>NUCLEOTIDE SEQUENCE [LARGE SCALE GENOMIC DNA]</scope>
</reference>
<comment type="caution">
    <text evidence="2">The sequence shown here is derived from an EMBL/GenBank/DDBJ whole genome shotgun (WGS) entry which is preliminary data.</text>
</comment>
<feature type="transmembrane region" description="Helical" evidence="1">
    <location>
        <begin position="120"/>
        <end position="141"/>
    </location>
</feature>
<sequence length="229" mass="24068">MLLQTWGGVLTDSFQKIGGGVVAFLPKLILALVIFIVGWVIAAFLGRVANQIIKVLKIDQALEAVGAGELVTRGGFNLNAGAFIGGLVKWFFIVVFLVTAVDVLGLNQINAFLSDVVLAYIPNVIAATIILVVAAIIAGAVEQIIVGGAKAANLPSSRFLGVVARWSIWIFAILAALYQLGVAGPFVQTLFMGIVGMLALAAGLAFGLGGRDAATRWIERIQEDISHRG</sequence>